<dbReference type="AlphaFoldDB" id="A0A2M7G182"/>
<proteinExistence type="predicted"/>
<accession>A0A2M7G182</accession>
<evidence type="ECO:0000259" key="2">
    <source>
        <dbReference type="Pfam" id="PF02823"/>
    </source>
</evidence>
<dbReference type="Proteomes" id="UP000231019">
    <property type="component" value="Unassembled WGS sequence"/>
</dbReference>
<keyword evidence="1" id="KW-0139">CF(1)</keyword>
<dbReference type="InterPro" id="IPR020546">
    <property type="entry name" value="ATP_synth_F1_dsu/esu_N"/>
</dbReference>
<evidence type="ECO:0000256" key="1">
    <source>
        <dbReference type="ARBA" id="ARBA00023196"/>
    </source>
</evidence>
<protein>
    <recommendedName>
        <fullName evidence="2">ATP synthase F1 complex delta/epsilon subunit N-terminal domain-containing protein</fullName>
    </recommendedName>
</protein>
<comment type="caution">
    <text evidence="3">The sequence shown here is derived from an EMBL/GenBank/DDBJ whole genome shotgun (WGS) entry which is preliminary data.</text>
</comment>
<dbReference type="Pfam" id="PF02823">
    <property type="entry name" value="ATP-synt_DE_N"/>
    <property type="match status" value="1"/>
</dbReference>
<dbReference type="GO" id="GO:0015986">
    <property type="term" value="P:proton motive force-driven ATP synthesis"/>
    <property type="evidence" value="ECO:0007669"/>
    <property type="project" value="InterPro"/>
</dbReference>
<dbReference type="InterPro" id="IPR036771">
    <property type="entry name" value="ATPsynth_dsu/esu_N"/>
</dbReference>
<evidence type="ECO:0000313" key="4">
    <source>
        <dbReference type="Proteomes" id="UP000231019"/>
    </source>
</evidence>
<sequence>MKSLALELLTPEHHSHWQVRYLSLDDTLGRFGIQPGHQPFLTPLQRSVGYFEDIEGVRHFLAHDSGILRVEIGSRVFLMARVILIGPSLQVLEQELDERIRQVELGSEMMRENIHNLQKTLLKQILSLDTHLLKGIV</sequence>
<dbReference type="EMBL" id="PFFQ01000053">
    <property type="protein sequence ID" value="PIW15353.1"/>
    <property type="molecule type" value="Genomic_DNA"/>
</dbReference>
<gene>
    <name evidence="3" type="ORF">COW36_18225</name>
</gene>
<dbReference type="SUPFAM" id="SSF51344">
    <property type="entry name" value="Epsilon subunit of F1F0-ATP synthase N-terminal domain"/>
    <property type="match status" value="1"/>
</dbReference>
<evidence type="ECO:0000313" key="3">
    <source>
        <dbReference type="EMBL" id="PIW15353.1"/>
    </source>
</evidence>
<dbReference type="GO" id="GO:0045259">
    <property type="term" value="C:proton-transporting ATP synthase complex"/>
    <property type="evidence" value="ECO:0007669"/>
    <property type="project" value="UniProtKB-KW"/>
</dbReference>
<keyword evidence="1" id="KW-0066">ATP synthesis</keyword>
<dbReference type="Gene3D" id="2.60.15.10">
    <property type="entry name" value="F0F1 ATP synthase delta/epsilon subunit, N-terminal"/>
    <property type="match status" value="1"/>
</dbReference>
<feature type="domain" description="ATP synthase F1 complex delta/epsilon subunit N-terminal" evidence="2">
    <location>
        <begin position="5"/>
        <end position="71"/>
    </location>
</feature>
<organism evidence="3 4">
    <name type="scientific">bacterium (Candidatus Blackallbacteria) CG17_big_fil_post_rev_8_21_14_2_50_48_46</name>
    <dbReference type="NCBI Taxonomy" id="2014261"/>
    <lineage>
        <taxon>Bacteria</taxon>
        <taxon>Candidatus Blackallbacteria</taxon>
    </lineage>
</organism>
<reference evidence="3 4" key="1">
    <citation type="submission" date="2017-09" db="EMBL/GenBank/DDBJ databases">
        <title>Depth-based differentiation of microbial function through sediment-hosted aquifers and enrichment of novel symbionts in the deep terrestrial subsurface.</title>
        <authorList>
            <person name="Probst A.J."/>
            <person name="Ladd B."/>
            <person name="Jarett J.K."/>
            <person name="Geller-Mcgrath D.E."/>
            <person name="Sieber C.M."/>
            <person name="Emerson J.B."/>
            <person name="Anantharaman K."/>
            <person name="Thomas B.C."/>
            <person name="Malmstrom R."/>
            <person name="Stieglmeier M."/>
            <person name="Klingl A."/>
            <person name="Woyke T."/>
            <person name="Ryan C.M."/>
            <person name="Banfield J.F."/>
        </authorList>
    </citation>
    <scope>NUCLEOTIDE SEQUENCE [LARGE SCALE GENOMIC DNA]</scope>
    <source>
        <strain evidence="3">CG17_big_fil_post_rev_8_21_14_2_50_48_46</strain>
    </source>
</reference>
<name>A0A2M7G182_9BACT</name>